<dbReference type="Proteomes" id="UP000800036">
    <property type="component" value="Unassembled WGS sequence"/>
</dbReference>
<keyword evidence="3" id="KW-1185">Reference proteome</keyword>
<protein>
    <submittedName>
        <fullName evidence="2">Uncharacterized protein</fullName>
    </submittedName>
</protein>
<dbReference type="EMBL" id="ML976839">
    <property type="protein sequence ID" value="KAF1963931.1"/>
    <property type="molecule type" value="Genomic_DNA"/>
</dbReference>
<name>A0A6A5UG79_9PLEO</name>
<keyword evidence="1" id="KW-0732">Signal</keyword>
<gene>
    <name evidence="2" type="ORF">BU23DRAFT_562366</name>
</gene>
<evidence type="ECO:0000256" key="1">
    <source>
        <dbReference type="SAM" id="SignalP"/>
    </source>
</evidence>
<accession>A0A6A5UG79</accession>
<feature type="chain" id="PRO_5025550652" evidence="1">
    <location>
        <begin position="19"/>
        <end position="86"/>
    </location>
</feature>
<dbReference type="OrthoDB" id="3733522at2759"/>
<dbReference type="AlphaFoldDB" id="A0A6A5UG79"/>
<organism evidence="2 3">
    <name type="scientific">Bimuria novae-zelandiae CBS 107.79</name>
    <dbReference type="NCBI Taxonomy" id="1447943"/>
    <lineage>
        <taxon>Eukaryota</taxon>
        <taxon>Fungi</taxon>
        <taxon>Dikarya</taxon>
        <taxon>Ascomycota</taxon>
        <taxon>Pezizomycotina</taxon>
        <taxon>Dothideomycetes</taxon>
        <taxon>Pleosporomycetidae</taxon>
        <taxon>Pleosporales</taxon>
        <taxon>Massarineae</taxon>
        <taxon>Didymosphaeriaceae</taxon>
        <taxon>Bimuria</taxon>
    </lineage>
</organism>
<reference evidence="2" key="1">
    <citation type="journal article" date="2020" name="Stud. Mycol.">
        <title>101 Dothideomycetes genomes: a test case for predicting lifestyles and emergence of pathogens.</title>
        <authorList>
            <person name="Haridas S."/>
            <person name="Albert R."/>
            <person name="Binder M."/>
            <person name="Bloem J."/>
            <person name="Labutti K."/>
            <person name="Salamov A."/>
            <person name="Andreopoulos B."/>
            <person name="Baker S."/>
            <person name="Barry K."/>
            <person name="Bills G."/>
            <person name="Bluhm B."/>
            <person name="Cannon C."/>
            <person name="Castanera R."/>
            <person name="Culley D."/>
            <person name="Daum C."/>
            <person name="Ezra D."/>
            <person name="Gonzalez J."/>
            <person name="Henrissat B."/>
            <person name="Kuo A."/>
            <person name="Liang C."/>
            <person name="Lipzen A."/>
            <person name="Lutzoni F."/>
            <person name="Magnuson J."/>
            <person name="Mondo S."/>
            <person name="Nolan M."/>
            <person name="Ohm R."/>
            <person name="Pangilinan J."/>
            <person name="Park H.-J."/>
            <person name="Ramirez L."/>
            <person name="Alfaro M."/>
            <person name="Sun H."/>
            <person name="Tritt A."/>
            <person name="Yoshinaga Y."/>
            <person name="Zwiers L.-H."/>
            <person name="Turgeon B."/>
            <person name="Goodwin S."/>
            <person name="Spatafora J."/>
            <person name="Crous P."/>
            <person name="Grigoriev I."/>
        </authorList>
    </citation>
    <scope>NUCLEOTIDE SEQUENCE</scope>
    <source>
        <strain evidence="2">CBS 107.79</strain>
    </source>
</reference>
<evidence type="ECO:0000313" key="3">
    <source>
        <dbReference type="Proteomes" id="UP000800036"/>
    </source>
</evidence>
<evidence type="ECO:0000313" key="2">
    <source>
        <dbReference type="EMBL" id="KAF1963931.1"/>
    </source>
</evidence>
<feature type="signal peptide" evidence="1">
    <location>
        <begin position="1"/>
        <end position="18"/>
    </location>
</feature>
<sequence length="86" mass="9329">MRIAFSFALVSLLSIGLGAPAPASKDVVSSSDDDAKVIYPDYRRSAEVTSSHADDDSKVIYPDYRRSVETTNSHVDGDAAVIYPDY</sequence>
<proteinExistence type="predicted"/>